<dbReference type="AlphaFoldDB" id="W6NX01"/>
<reference evidence="1" key="2">
    <citation type="submission" date="2013-05" db="EMBL/GenBank/DDBJ databases">
        <title>The genome and transcriptome of Haemonchus contortus: a key model parasite for drug and vaccine discovery.</title>
        <authorList>
            <person name="Laing R."/>
            <person name="Kikuchi T."/>
            <person name="Martinelli A."/>
            <person name="Tsai I.J."/>
            <person name="Beech R.N."/>
            <person name="Redman E."/>
            <person name="Holroyd N."/>
            <person name="Bartley D.J."/>
            <person name="Beasley H."/>
            <person name="Britton C."/>
            <person name="Curran D."/>
            <person name="Devaney E."/>
            <person name="Gilabert A."/>
            <person name="Jackson F."/>
            <person name="Hunt M."/>
            <person name="Johnston S."/>
            <person name="Kryukov I."/>
            <person name="Li K."/>
            <person name="Morrison A.A."/>
            <person name="Reid A.J."/>
            <person name="Sargison N."/>
            <person name="Saunders G."/>
            <person name="Wasmuth J.D."/>
            <person name="Wolstenholme A."/>
            <person name="Berriman M."/>
            <person name="Gilleard J.S."/>
            <person name="Cotton J.A."/>
        </authorList>
    </citation>
    <scope>NUCLEOTIDE SEQUENCE [LARGE SCALE GENOMIC DNA]</scope>
    <source>
        <strain evidence="1">ISE/inbred ISE</strain>
    </source>
</reference>
<accession>W6NX01</accession>
<reference evidence="1" key="1">
    <citation type="submission" date="2013-03" db="EMBL/GenBank/DDBJ databases">
        <authorList>
            <person name="Aslett M."/>
        </authorList>
    </citation>
    <scope>NUCLEOTIDE SEQUENCE [LARGE SCALE GENOMIC DNA]</scope>
    <source>
        <strain evidence="1">ISE/inbred ISE</strain>
    </source>
</reference>
<sequence>MYNKVTVYILLRPARSPGQTGQKYGSEFEEDTEFVENYSSGTISDDVYISDVKNSLVSPDQEDENTCFECESSTTDLLSKNSVCVWVGACLSCGASKARRHARDTLDCKARKSCVRAW</sequence>
<name>W6NX01_HAECO</name>
<evidence type="ECO:0000313" key="1">
    <source>
        <dbReference type="EMBL" id="CDL96422.1"/>
    </source>
</evidence>
<gene>
    <name evidence="1" type="ORF">HCOI_01809000</name>
</gene>
<proteinExistence type="predicted"/>
<protein>
    <submittedName>
        <fullName evidence="1">Uncharacterized protein</fullName>
    </submittedName>
</protein>
<comment type="caution">
    <text evidence="1">The sequence shown here is derived from an EMBL/GenBank/DDBJ whole genome shotgun (WGS) entry which is preliminary data.</text>
</comment>
<dbReference type="EMBL" id="CAVP010060445">
    <property type="protein sequence ID" value="CDL96422.1"/>
    <property type="molecule type" value="Genomic_DNA"/>
</dbReference>
<organism evidence="1">
    <name type="scientific">Haemonchus contortus</name>
    <name type="common">Barber pole worm</name>
    <dbReference type="NCBI Taxonomy" id="6289"/>
    <lineage>
        <taxon>Eukaryota</taxon>
        <taxon>Metazoa</taxon>
        <taxon>Ecdysozoa</taxon>
        <taxon>Nematoda</taxon>
        <taxon>Chromadorea</taxon>
        <taxon>Rhabditida</taxon>
        <taxon>Rhabditina</taxon>
        <taxon>Rhabditomorpha</taxon>
        <taxon>Strongyloidea</taxon>
        <taxon>Trichostrongylidae</taxon>
        <taxon>Haemonchus</taxon>
    </lineage>
</organism>